<sequence length="264" mass="29840">MKQAVYFISHGGGPWPWIEQWAEDYAGLRQSLEHIATELPEKPKAILMISAHWITQGHLAIMHQPQPKMLYDYYGFPEHTYHIQYPAPSDPLLAEYIQNKLEQAHFSVIKDTERGFDHGAFVPLALAFPDANIPVIQLSIERHFDPAYHIRLGEALASLREEGILIIASGLSFHNMRLFNAHGTQPSKEFDQWLRNALSQESNDRKEALIHWETAPSARIAHATEDHLIPLMVAIGAAGNDMVEINYHEDNVMGGVTVSSFKFG</sequence>
<evidence type="ECO:0000256" key="1">
    <source>
        <dbReference type="ARBA" id="ARBA00001947"/>
    </source>
</evidence>
<evidence type="ECO:0000259" key="6">
    <source>
        <dbReference type="Pfam" id="PF02900"/>
    </source>
</evidence>
<evidence type="ECO:0000256" key="4">
    <source>
        <dbReference type="ARBA" id="ARBA00022833"/>
    </source>
</evidence>
<dbReference type="PATRIC" id="fig|1414851.3.peg.2087"/>
<dbReference type="Pfam" id="PF02900">
    <property type="entry name" value="LigB"/>
    <property type="match status" value="1"/>
</dbReference>
<dbReference type="Gene3D" id="3.40.830.10">
    <property type="entry name" value="LigB-like"/>
    <property type="match status" value="1"/>
</dbReference>
<dbReference type="SUPFAM" id="SSF53213">
    <property type="entry name" value="LigB-like"/>
    <property type="match status" value="1"/>
</dbReference>
<dbReference type="InterPro" id="IPR004183">
    <property type="entry name" value="Xdiol_dOase_suB"/>
</dbReference>
<comment type="caution">
    <text evidence="7">The sequence shown here is derived from an EMBL/GenBank/DDBJ whole genome shotgun (WGS) entry which is preliminary data.</text>
</comment>
<dbReference type="GO" id="GO:0008270">
    <property type="term" value="F:zinc ion binding"/>
    <property type="evidence" value="ECO:0007669"/>
    <property type="project" value="InterPro"/>
</dbReference>
<dbReference type="EMBL" id="AYSV01000103">
    <property type="protein sequence ID" value="ETD68590.1"/>
    <property type="molecule type" value="Genomic_DNA"/>
</dbReference>
<comment type="cofactor">
    <cofactor evidence="1">
        <name>Zn(2+)</name>
        <dbReference type="ChEBI" id="CHEBI:29105"/>
    </cofactor>
</comment>
<dbReference type="InterPro" id="IPR014436">
    <property type="entry name" value="Extradiol_dOase_DODA"/>
</dbReference>
<keyword evidence="3" id="KW-0479">Metal-binding</keyword>
<dbReference type="Proteomes" id="UP000018766">
    <property type="component" value="Unassembled WGS sequence"/>
</dbReference>
<organism evidence="7 8">
    <name type="scientific">Pelistega indica</name>
    <dbReference type="NCBI Taxonomy" id="1414851"/>
    <lineage>
        <taxon>Bacteria</taxon>
        <taxon>Pseudomonadati</taxon>
        <taxon>Pseudomonadota</taxon>
        <taxon>Betaproteobacteria</taxon>
        <taxon>Burkholderiales</taxon>
        <taxon>Alcaligenaceae</taxon>
        <taxon>Pelistega</taxon>
    </lineage>
</organism>
<dbReference type="PIRSF" id="PIRSF006157">
    <property type="entry name" value="Doxgns_DODA"/>
    <property type="match status" value="1"/>
</dbReference>
<proteinExistence type="inferred from homology"/>
<dbReference type="AlphaFoldDB" id="V8FWR7"/>
<feature type="domain" description="Extradiol ring-cleavage dioxygenase class III enzyme subunit B" evidence="6">
    <location>
        <begin position="21"/>
        <end position="249"/>
    </location>
</feature>
<keyword evidence="5" id="KW-0560">Oxidoreductase</keyword>
<evidence type="ECO:0000256" key="5">
    <source>
        <dbReference type="ARBA" id="ARBA00023002"/>
    </source>
</evidence>
<dbReference type="CDD" id="cd07363">
    <property type="entry name" value="45_DOPA_Dioxygenase"/>
    <property type="match status" value="1"/>
</dbReference>
<protein>
    <submittedName>
        <fullName evidence="7">Aromatic ring-cleaving dioxygenase</fullName>
    </submittedName>
</protein>
<comment type="similarity">
    <text evidence="2">Belongs to the DODA-type extradiol aromatic ring-opening dioxygenase family.</text>
</comment>
<reference evidence="7 8" key="1">
    <citation type="submission" date="2013-11" db="EMBL/GenBank/DDBJ databases">
        <title>Genomic analysis of Pelistega sp. HM-7.</title>
        <authorList>
            <person name="Kumbhare S.V."/>
            <person name="Shetty S.A."/>
            <person name="Sharma O."/>
            <person name="Dhotre D.P."/>
        </authorList>
    </citation>
    <scope>NUCLEOTIDE SEQUENCE [LARGE SCALE GENOMIC DNA]</scope>
    <source>
        <strain evidence="7 8">HM-7</strain>
    </source>
</reference>
<dbReference type="PANTHER" id="PTHR30096">
    <property type="entry name" value="4,5-DOPA DIOXYGENASE EXTRADIOL-LIKE PROTEIN"/>
    <property type="match status" value="1"/>
</dbReference>
<keyword evidence="8" id="KW-1185">Reference proteome</keyword>
<evidence type="ECO:0000256" key="3">
    <source>
        <dbReference type="ARBA" id="ARBA00022723"/>
    </source>
</evidence>
<keyword evidence="4" id="KW-0862">Zinc</keyword>
<dbReference type="GO" id="GO:0016702">
    <property type="term" value="F:oxidoreductase activity, acting on single donors with incorporation of molecular oxygen, incorporation of two atoms of oxygen"/>
    <property type="evidence" value="ECO:0007669"/>
    <property type="project" value="UniProtKB-ARBA"/>
</dbReference>
<gene>
    <name evidence="7" type="ORF">V757_10000</name>
</gene>
<evidence type="ECO:0000256" key="2">
    <source>
        <dbReference type="ARBA" id="ARBA00007581"/>
    </source>
</evidence>
<evidence type="ECO:0000313" key="7">
    <source>
        <dbReference type="EMBL" id="ETD68590.1"/>
    </source>
</evidence>
<dbReference type="PANTHER" id="PTHR30096:SF0">
    <property type="entry name" value="4,5-DOPA DIOXYGENASE EXTRADIOL-LIKE PROTEIN"/>
    <property type="match status" value="1"/>
</dbReference>
<dbReference type="GO" id="GO:0008198">
    <property type="term" value="F:ferrous iron binding"/>
    <property type="evidence" value="ECO:0007669"/>
    <property type="project" value="InterPro"/>
</dbReference>
<keyword evidence="7" id="KW-0223">Dioxygenase</keyword>
<evidence type="ECO:0000313" key="8">
    <source>
        <dbReference type="Proteomes" id="UP000018766"/>
    </source>
</evidence>
<dbReference type="OrthoDB" id="9790889at2"/>
<dbReference type="RefSeq" id="WP_023952244.1">
    <property type="nucleotide sequence ID" value="NZ_AYSV01000103.1"/>
</dbReference>
<accession>V8FWR7</accession>
<name>V8FWR7_9BURK</name>